<dbReference type="RefSeq" id="WP_261614576.1">
    <property type="nucleotide sequence ID" value="NZ_JALIDZ010000002.1"/>
</dbReference>
<reference evidence="2 3" key="1">
    <citation type="submission" date="2022-04" db="EMBL/GenBank/DDBJ databases">
        <authorList>
            <person name="Ye Y.-Q."/>
            <person name="Du Z.-J."/>
        </authorList>
    </citation>
    <scope>NUCLEOTIDE SEQUENCE [LARGE SCALE GENOMIC DNA]</scope>
    <source>
        <strain evidence="2 3">A6E488</strain>
    </source>
</reference>
<organism evidence="2 3">
    <name type="scientific">Microbaculum marinisediminis</name>
    <dbReference type="NCBI Taxonomy" id="2931392"/>
    <lineage>
        <taxon>Bacteria</taxon>
        <taxon>Pseudomonadati</taxon>
        <taxon>Pseudomonadota</taxon>
        <taxon>Alphaproteobacteria</taxon>
        <taxon>Hyphomicrobiales</taxon>
        <taxon>Tepidamorphaceae</taxon>
        <taxon>Microbaculum</taxon>
    </lineage>
</organism>
<dbReference type="PANTHER" id="PTHR43252">
    <property type="entry name" value="TRANSCRIPTIONAL REGULATOR YQJI"/>
    <property type="match status" value="1"/>
</dbReference>
<name>A0AAW5QXH5_9HYPH</name>
<evidence type="ECO:0000313" key="2">
    <source>
        <dbReference type="EMBL" id="MCT8971000.1"/>
    </source>
</evidence>
<accession>A0AAW5QXH5</accession>
<gene>
    <name evidence="2" type="ORF">MUB46_03925</name>
</gene>
<dbReference type="InterPro" id="IPR036390">
    <property type="entry name" value="WH_DNA-bd_sf"/>
</dbReference>
<proteinExistence type="predicted"/>
<evidence type="ECO:0000313" key="3">
    <source>
        <dbReference type="Proteomes" id="UP001320898"/>
    </source>
</evidence>
<dbReference type="SUPFAM" id="SSF46785">
    <property type="entry name" value="Winged helix' DNA-binding domain"/>
    <property type="match status" value="1"/>
</dbReference>
<protein>
    <submittedName>
        <fullName evidence="2">PadR family transcriptional regulator</fullName>
    </submittedName>
</protein>
<dbReference type="EMBL" id="JALIDZ010000002">
    <property type="protein sequence ID" value="MCT8971000.1"/>
    <property type="molecule type" value="Genomic_DNA"/>
</dbReference>
<dbReference type="Proteomes" id="UP001320898">
    <property type="component" value="Unassembled WGS sequence"/>
</dbReference>
<comment type="caution">
    <text evidence="2">The sequence shown here is derived from an EMBL/GenBank/DDBJ whole genome shotgun (WGS) entry which is preliminary data.</text>
</comment>
<dbReference type="InterPro" id="IPR005149">
    <property type="entry name" value="Tscrpt_reg_PadR_N"/>
</dbReference>
<dbReference type="PANTHER" id="PTHR43252:SF6">
    <property type="entry name" value="NEGATIVE TRANSCRIPTION REGULATOR PADR"/>
    <property type="match status" value="1"/>
</dbReference>
<dbReference type="InterPro" id="IPR036388">
    <property type="entry name" value="WH-like_DNA-bd_sf"/>
</dbReference>
<dbReference type="Pfam" id="PF03551">
    <property type="entry name" value="PadR"/>
    <property type="match status" value="1"/>
</dbReference>
<evidence type="ECO:0000259" key="1">
    <source>
        <dbReference type="Pfam" id="PF03551"/>
    </source>
</evidence>
<dbReference type="AlphaFoldDB" id="A0AAW5QXH5"/>
<sequence>MNARTLCLAILNFGEATGYEIRKQSIEGDFSYFVDTSFGAIYPALTRLTEEGLVECRDEVQPGKPARKVYSITPAGRAAFIDALHQSVEPDIFKSQFLLASTCSAYIEPAHMARLVDERVTQLDRMLETIRSLEAQCDDPGMRWTIGYGLAVYQASRDHLIKNREALIASAGAEIATETAEATEAAE</sequence>
<keyword evidence="3" id="KW-1185">Reference proteome</keyword>
<feature type="domain" description="Transcription regulator PadR N-terminal" evidence="1">
    <location>
        <begin position="8"/>
        <end position="80"/>
    </location>
</feature>
<dbReference type="Gene3D" id="1.10.10.10">
    <property type="entry name" value="Winged helix-like DNA-binding domain superfamily/Winged helix DNA-binding domain"/>
    <property type="match status" value="1"/>
</dbReference>